<protein>
    <submittedName>
        <fullName evidence="2">DUF502 domain-containing protein</fullName>
    </submittedName>
</protein>
<sequence>MDRVKRYLLTGLLIWVPLAITLWVVQLIVGTMDQIGALLPVQLRPDYWLLRLLEPTMPWLAQRRAIPGFGVFLTVFVVLLTGVVAANVLGRRLLILGEKVVNRIPIVRSIYSSVKQVSDTLFSDSGQAFRRALLVQFPHQDAWTIAFLTGSPGGEVADRLGGEYVSVYVPTTPNPTSGYFIMVRVEDVRELDMSVDEALKYVISMGVVAPAPRPAAFLEGRPDNLPG</sequence>
<dbReference type="Pfam" id="PF04367">
    <property type="entry name" value="DUF502"/>
    <property type="match status" value="1"/>
</dbReference>
<organism evidence="2 3">
    <name type="scientific">Chitiniphilus eburneus</name>
    <dbReference type="NCBI Taxonomy" id="2571148"/>
    <lineage>
        <taxon>Bacteria</taxon>
        <taxon>Pseudomonadati</taxon>
        <taxon>Pseudomonadota</taxon>
        <taxon>Betaproteobacteria</taxon>
        <taxon>Neisseriales</taxon>
        <taxon>Chitinibacteraceae</taxon>
        <taxon>Chitiniphilus</taxon>
    </lineage>
</organism>
<dbReference type="PANTHER" id="PTHR31876:SF26">
    <property type="entry name" value="PROTEIN LIKE COV 2"/>
    <property type="match status" value="1"/>
</dbReference>
<dbReference type="InterPro" id="IPR007462">
    <property type="entry name" value="COV1-like"/>
</dbReference>
<dbReference type="EMBL" id="SUMF01000004">
    <property type="protein sequence ID" value="TJZ75678.1"/>
    <property type="molecule type" value="Genomic_DNA"/>
</dbReference>
<name>A0A4V5MRA6_9NEIS</name>
<keyword evidence="1" id="KW-1133">Transmembrane helix</keyword>
<dbReference type="OrthoDB" id="9780267at2"/>
<gene>
    <name evidence="2" type="ORF">FAZ21_07145</name>
</gene>
<evidence type="ECO:0000313" key="3">
    <source>
        <dbReference type="Proteomes" id="UP000310016"/>
    </source>
</evidence>
<keyword evidence="3" id="KW-1185">Reference proteome</keyword>
<dbReference type="AlphaFoldDB" id="A0A4V5MRA6"/>
<evidence type="ECO:0000313" key="2">
    <source>
        <dbReference type="EMBL" id="TJZ75678.1"/>
    </source>
</evidence>
<keyword evidence="1" id="KW-0472">Membrane</keyword>
<dbReference type="Proteomes" id="UP000310016">
    <property type="component" value="Unassembled WGS sequence"/>
</dbReference>
<accession>A0A4V5MRA6</accession>
<dbReference type="PANTHER" id="PTHR31876">
    <property type="entry name" value="COV-LIKE PROTEIN 1"/>
    <property type="match status" value="1"/>
</dbReference>
<proteinExistence type="predicted"/>
<feature type="transmembrane region" description="Helical" evidence="1">
    <location>
        <begin position="7"/>
        <end position="29"/>
    </location>
</feature>
<feature type="transmembrane region" description="Helical" evidence="1">
    <location>
        <begin position="65"/>
        <end position="89"/>
    </location>
</feature>
<reference evidence="2 3" key="1">
    <citation type="submission" date="2019-04" db="EMBL/GenBank/DDBJ databases">
        <title>Chitiniphilus eburnea sp. nov., a novel chitinolytic bacterium isolated from aquaculture sludge.</title>
        <authorList>
            <person name="Sheng M."/>
        </authorList>
    </citation>
    <scope>NUCLEOTIDE SEQUENCE [LARGE SCALE GENOMIC DNA]</scope>
    <source>
        <strain evidence="2 3">HX-2-15</strain>
    </source>
</reference>
<evidence type="ECO:0000256" key="1">
    <source>
        <dbReference type="SAM" id="Phobius"/>
    </source>
</evidence>
<comment type="caution">
    <text evidence="2">The sequence shown here is derived from an EMBL/GenBank/DDBJ whole genome shotgun (WGS) entry which is preliminary data.</text>
</comment>
<keyword evidence="1" id="KW-0812">Transmembrane</keyword>